<dbReference type="RefSeq" id="WP_255039933.1">
    <property type="nucleotide sequence ID" value="NZ_RJUF01000198.1"/>
</dbReference>
<dbReference type="EMBL" id="RJUF01000198">
    <property type="protein sequence ID" value="MCP9766228.1"/>
    <property type="molecule type" value="Genomic_DNA"/>
</dbReference>
<keyword evidence="2" id="KW-1185">Reference proteome</keyword>
<comment type="caution">
    <text evidence="1">The sequence shown here is derived from an EMBL/GenBank/DDBJ whole genome shotgun (WGS) entry which is preliminary data.</text>
</comment>
<gene>
    <name evidence="1" type="ORF">EGI31_25095</name>
</gene>
<dbReference type="AlphaFoldDB" id="A0AAE3H779"/>
<dbReference type="InterPro" id="IPR019861">
    <property type="entry name" value="PorP/SprF_Bacteroidetes"/>
</dbReference>
<evidence type="ECO:0000313" key="2">
    <source>
        <dbReference type="Proteomes" id="UP001204144"/>
    </source>
</evidence>
<accession>A0AAE3H779</accession>
<sequence length="296" mass="32629">MKKAFLIALLLFSKIGIAQIGLLKQYHLNYLAINPALAGENSPFTLKGILGNQFNGSIRFNQVNQILVLDGQLYNKGGLAFQGYRNNSGNIISTGLGFSYAKGFEIGELKLKMGANAAIFIQPNLLATNLTQRVLPHGGLGVFSSYKGVFLGVSNPMLLASRQIGEQKPLLVNGGYIFENESIFGFNANMLYYHDFQTQRSSYDFNLKASINNRFGLGASYRSNKLMAYGESKPTLIPFAEYKATRTMSFALSYDSQPTVETQPNTPNLALGGIFQFMLKYNSDDTGGDSWFFGKF</sequence>
<organism evidence="1 2">
    <name type="scientific">Lacihabitans soyangensis</name>
    <dbReference type="NCBI Taxonomy" id="869394"/>
    <lineage>
        <taxon>Bacteria</taxon>
        <taxon>Pseudomonadati</taxon>
        <taxon>Bacteroidota</taxon>
        <taxon>Cytophagia</taxon>
        <taxon>Cytophagales</taxon>
        <taxon>Leadbetterellaceae</taxon>
        <taxon>Lacihabitans</taxon>
    </lineage>
</organism>
<proteinExistence type="predicted"/>
<reference evidence="1 2" key="1">
    <citation type="submission" date="2018-11" db="EMBL/GenBank/DDBJ databases">
        <title>Novel bacteria species description.</title>
        <authorList>
            <person name="Han J.-H."/>
        </authorList>
    </citation>
    <scope>NUCLEOTIDE SEQUENCE [LARGE SCALE GENOMIC DNA]</scope>
    <source>
        <strain evidence="1 2">KCTC23259</strain>
    </source>
</reference>
<name>A0AAE3H779_9BACT</name>
<protein>
    <submittedName>
        <fullName evidence="1">Type IX secretion system membrane protein PorP/SprF</fullName>
    </submittedName>
</protein>
<evidence type="ECO:0000313" key="1">
    <source>
        <dbReference type="EMBL" id="MCP9766228.1"/>
    </source>
</evidence>
<dbReference type="Pfam" id="PF11751">
    <property type="entry name" value="PorP_SprF"/>
    <property type="match status" value="1"/>
</dbReference>
<dbReference type="Proteomes" id="UP001204144">
    <property type="component" value="Unassembled WGS sequence"/>
</dbReference>